<dbReference type="InterPro" id="IPR022742">
    <property type="entry name" value="Hydrolase_4"/>
</dbReference>
<dbReference type="AlphaFoldDB" id="A0A8H9HDA2"/>
<dbReference type="SUPFAM" id="SSF53474">
    <property type="entry name" value="alpha/beta-Hydrolases"/>
    <property type="match status" value="1"/>
</dbReference>
<dbReference type="PANTHER" id="PTHR22946:SF9">
    <property type="entry name" value="POLYKETIDE TRANSFERASE AF380"/>
    <property type="match status" value="1"/>
</dbReference>
<feature type="domain" description="Dienelactone hydrolase" evidence="3">
    <location>
        <begin position="197"/>
        <end position="264"/>
    </location>
</feature>
<dbReference type="GO" id="GO:0052689">
    <property type="term" value="F:carboxylic ester hydrolase activity"/>
    <property type="evidence" value="ECO:0007669"/>
    <property type="project" value="UniProtKB-ARBA"/>
</dbReference>
<dbReference type="Pfam" id="PF12146">
    <property type="entry name" value="Hydrolase_4"/>
    <property type="match status" value="1"/>
</dbReference>
<comment type="similarity">
    <text evidence="1">Belongs to the AB hydrolase superfamily.</text>
</comment>
<dbReference type="Gene3D" id="3.40.50.1820">
    <property type="entry name" value="alpha/beta hydrolase"/>
    <property type="match status" value="1"/>
</dbReference>
<dbReference type="InterPro" id="IPR050261">
    <property type="entry name" value="FrsA_esterase"/>
</dbReference>
<protein>
    <recommendedName>
        <fullName evidence="7">Carboxymethylenebutenolidase</fullName>
    </recommendedName>
</protein>
<evidence type="ECO:0008006" key="7">
    <source>
        <dbReference type="Google" id="ProtNLM"/>
    </source>
</evidence>
<keyword evidence="2" id="KW-0378">Hydrolase</keyword>
<evidence type="ECO:0000313" key="5">
    <source>
        <dbReference type="EMBL" id="GGO96656.1"/>
    </source>
</evidence>
<evidence type="ECO:0000313" key="6">
    <source>
        <dbReference type="Proteomes" id="UP000614239"/>
    </source>
</evidence>
<feature type="domain" description="Serine aminopeptidase S33" evidence="4">
    <location>
        <begin position="43"/>
        <end position="159"/>
    </location>
</feature>
<name>A0A8H9HDA2_9ACTO</name>
<dbReference type="Proteomes" id="UP000614239">
    <property type="component" value="Unassembled WGS sequence"/>
</dbReference>
<dbReference type="InterPro" id="IPR029058">
    <property type="entry name" value="AB_hydrolase_fold"/>
</dbReference>
<dbReference type="RefSeq" id="WP_080461870.1">
    <property type="nucleotide sequence ID" value="NZ_BMNJ01000002.1"/>
</dbReference>
<evidence type="ECO:0000259" key="4">
    <source>
        <dbReference type="Pfam" id="PF12146"/>
    </source>
</evidence>
<reference evidence="5" key="2">
    <citation type="submission" date="2020-09" db="EMBL/GenBank/DDBJ databases">
        <authorList>
            <person name="Sun Q."/>
            <person name="Zhou Y."/>
        </authorList>
    </citation>
    <scope>NUCLEOTIDE SEQUENCE</scope>
    <source>
        <strain evidence="5">CGMCC 4.7372</strain>
    </source>
</reference>
<dbReference type="Pfam" id="PF01738">
    <property type="entry name" value="DLH"/>
    <property type="match status" value="1"/>
</dbReference>
<accession>A0A8H9HDA2</accession>
<gene>
    <name evidence="5" type="ORF">GCM10011612_07390</name>
</gene>
<evidence type="ECO:0000259" key="3">
    <source>
        <dbReference type="Pfam" id="PF01738"/>
    </source>
</evidence>
<reference evidence="5" key="1">
    <citation type="journal article" date="2014" name="Int. J. Syst. Evol. Microbiol.">
        <title>Complete genome sequence of Corynebacterium casei LMG S-19264T (=DSM 44701T), isolated from a smear-ripened cheese.</title>
        <authorList>
            <consortium name="US DOE Joint Genome Institute (JGI-PGF)"/>
            <person name="Walter F."/>
            <person name="Albersmeier A."/>
            <person name="Kalinowski J."/>
            <person name="Ruckert C."/>
        </authorList>
    </citation>
    <scope>NUCLEOTIDE SEQUENCE</scope>
    <source>
        <strain evidence="5">CGMCC 4.7372</strain>
    </source>
</reference>
<dbReference type="InterPro" id="IPR002925">
    <property type="entry name" value="Dienelactn_hydro"/>
</dbReference>
<proteinExistence type="inferred from homology"/>
<dbReference type="EMBL" id="BMNJ01000002">
    <property type="protein sequence ID" value="GGO96656.1"/>
    <property type="molecule type" value="Genomic_DNA"/>
</dbReference>
<sequence>MTPASPNPTVLATRALELVVDGQRLGGAAYLPAGPSGRILPGPHPLVVCCHGMDGSWMRVAPIARRLAAAGAIAACPDFRGGGGSDNGGDPMAMTPLTELADLLAVIDAAGAWPEADSSRIALLGLSLGGAVAALAAARRPTQIGALVLWYPALQPGAGLRARFRSPTEVPDRFEHRGSRLSRAYARDAWGIDAVTELARFPRPILLVHGDRDESVPLALSQRAERELRDAELRVIPGAGHGFGDDRWETAVTASASFLAWNGILDD</sequence>
<evidence type="ECO:0000256" key="2">
    <source>
        <dbReference type="ARBA" id="ARBA00022801"/>
    </source>
</evidence>
<evidence type="ECO:0000256" key="1">
    <source>
        <dbReference type="ARBA" id="ARBA00008645"/>
    </source>
</evidence>
<organism evidence="5 6">
    <name type="scientific">Actinomyces gaoshouyii</name>
    <dbReference type="NCBI Taxonomy" id="1960083"/>
    <lineage>
        <taxon>Bacteria</taxon>
        <taxon>Bacillati</taxon>
        <taxon>Actinomycetota</taxon>
        <taxon>Actinomycetes</taxon>
        <taxon>Actinomycetales</taxon>
        <taxon>Actinomycetaceae</taxon>
        <taxon>Actinomyces</taxon>
    </lineage>
</organism>
<dbReference type="OrthoDB" id="63034at2"/>
<dbReference type="PANTHER" id="PTHR22946">
    <property type="entry name" value="DIENELACTONE HYDROLASE DOMAIN-CONTAINING PROTEIN-RELATED"/>
    <property type="match status" value="1"/>
</dbReference>
<keyword evidence="6" id="KW-1185">Reference proteome</keyword>
<comment type="caution">
    <text evidence="5">The sequence shown here is derived from an EMBL/GenBank/DDBJ whole genome shotgun (WGS) entry which is preliminary data.</text>
</comment>